<keyword evidence="2" id="KW-1185">Reference proteome</keyword>
<reference evidence="1 2" key="1">
    <citation type="journal article" date="2007" name="Nature">
        <title>Evolution of genes and genomes on the Drosophila phylogeny.</title>
        <authorList>
            <consortium name="Drosophila 12 Genomes Consortium"/>
            <person name="Clark A.G."/>
            <person name="Eisen M.B."/>
            <person name="Smith D.R."/>
            <person name="Bergman C.M."/>
            <person name="Oliver B."/>
            <person name="Markow T.A."/>
            <person name="Kaufman T.C."/>
            <person name="Kellis M."/>
            <person name="Gelbart W."/>
            <person name="Iyer V.N."/>
            <person name="Pollard D.A."/>
            <person name="Sackton T.B."/>
            <person name="Larracuente A.M."/>
            <person name="Singh N.D."/>
            <person name="Abad J.P."/>
            <person name="Abt D.N."/>
            <person name="Adryan B."/>
            <person name="Aguade M."/>
            <person name="Akashi H."/>
            <person name="Anderson W.W."/>
            <person name="Aquadro C.F."/>
            <person name="Ardell D.H."/>
            <person name="Arguello R."/>
            <person name="Artieri C.G."/>
            <person name="Barbash D.A."/>
            <person name="Barker D."/>
            <person name="Barsanti P."/>
            <person name="Batterham P."/>
            <person name="Batzoglou S."/>
            <person name="Begun D."/>
            <person name="Bhutkar A."/>
            <person name="Blanco E."/>
            <person name="Bosak S.A."/>
            <person name="Bradley R.K."/>
            <person name="Brand A.D."/>
            <person name="Brent M.R."/>
            <person name="Brooks A.N."/>
            <person name="Brown R.H."/>
            <person name="Butlin R.K."/>
            <person name="Caggese C."/>
            <person name="Calvi B.R."/>
            <person name="Bernardo de Carvalho A."/>
            <person name="Caspi A."/>
            <person name="Castrezana S."/>
            <person name="Celniker S.E."/>
            <person name="Chang J.L."/>
            <person name="Chapple C."/>
            <person name="Chatterji S."/>
            <person name="Chinwalla A."/>
            <person name="Civetta A."/>
            <person name="Clifton S.W."/>
            <person name="Comeron J.M."/>
            <person name="Costello J.C."/>
            <person name="Coyne J.A."/>
            <person name="Daub J."/>
            <person name="David R.G."/>
            <person name="Delcher A.L."/>
            <person name="Delehaunty K."/>
            <person name="Do C.B."/>
            <person name="Ebling H."/>
            <person name="Edwards K."/>
            <person name="Eickbush T."/>
            <person name="Evans J.D."/>
            <person name="Filipski A."/>
            <person name="Findeiss S."/>
            <person name="Freyhult E."/>
            <person name="Fulton L."/>
            <person name="Fulton R."/>
            <person name="Garcia A.C."/>
            <person name="Gardiner A."/>
            <person name="Garfield D.A."/>
            <person name="Garvin B.E."/>
            <person name="Gibson G."/>
            <person name="Gilbert D."/>
            <person name="Gnerre S."/>
            <person name="Godfrey J."/>
            <person name="Good R."/>
            <person name="Gotea V."/>
            <person name="Gravely B."/>
            <person name="Greenberg A.J."/>
            <person name="Griffiths-Jones S."/>
            <person name="Gross S."/>
            <person name="Guigo R."/>
            <person name="Gustafson E.A."/>
            <person name="Haerty W."/>
            <person name="Hahn M.W."/>
            <person name="Halligan D.L."/>
            <person name="Halpern A.L."/>
            <person name="Halter G.M."/>
            <person name="Han M.V."/>
            <person name="Heger A."/>
            <person name="Hillier L."/>
            <person name="Hinrichs A.S."/>
            <person name="Holmes I."/>
            <person name="Hoskins R.A."/>
            <person name="Hubisz M.J."/>
            <person name="Hultmark D."/>
            <person name="Huntley M.A."/>
            <person name="Jaffe D.B."/>
            <person name="Jagadeeshan S."/>
            <person name="Jeck W.R."/>
            <person name="Johnson J."/>
            <person name="Jones C.D."/>
            <person name="Jordan W.C."/>
            <person name="Karpen G.H."/>
            <person name="Kataoka E."/>
            <person name="Keightley P.D."/>
            <person name="Kheradpour P."/>
            <person name="Kirkness E.F."/>
            <person name="Koerich L.B."/>
            <person name="Kristiansen K."/>
            <person name="Kudrna D."/>
            <person name="Kulathinal R.J."/>
            <person name="Kumar S."/>
            <person name="Kwok R."/>
            <person name="Lander E."/>
            <person name="Langley C.H."/>
            <person name="Lapoint R."/>
            <person name="Lazzaro B.P."/>
            <person name="Lee S.J."/>
            <person name="Levesque L."/>
            <person name="Li R."/>
            <person name="Lin C.F."/>
            <person name="Lin M.F."/>
            <person name="Lindblad-Toh K."/>
            <person name="Llopart A."/>
            <person name="Long M."/>
            <person name="Low L."/>
            <person name="Lozovsky E."/>
            <person name="Lu J."/>
            <person name="Luo M."/>
            <person name="Machado C.A."/>
            <person name="Makalowski W."/>
            <person name="Marzo M."/>
            <person name="Matsuda M."/>
            <person name="Matzkin L."/>
            <person name="McAllister B."/>
            <person name="McBride C.S."/>
            <person name="McKernan B."/>
            <person name="McKernan K."/>
            <person name="Mendez-Lago M."/>
            <person name="Minx P."/>
            <person name="Mollenhauer M.U."/>
            <person name="Montooth K."/>
            <person name="Mount S.M."/>
            <person name="Mu X."/>
            <person name="Myers E."/>
            <person name="Negre B."/>
            <person name="Newfeld S."/>
            <person name="Nielsen R."/>
            <person name="Noor M.A."/>
            <person name="O'Grady P."/>
            <person name="Pachter L."/>
            <person name="Papaceit M."/>
            <person name="Parisi M.J."/>
            <person name="Parisi M."/>
            <person name="Parts L."/>
            <person name="Pedersen J.S."/>
            <person name="Pesole G."/>
            <person name="Phillippy A.M."/>
            <person name="Ponting C.P."/>
            <person name="Pop M."/>
            <person name="Porcelli D."/>
            <person name="Powell J.R."/>
            <person name="Prohaska S."/>
            <person name="Pruitt K."/>
            <person name="Puig M."/>
            <person name="Quesneville H."/>
            <person name="Ram K.R."/>
            <person name="Rand D."/>
            <person name="Rasmussen M.D."/>
            <person name="Reed L.K."/>
            <person name="Reenan R."/>
            <person name="Reily A."/>
            <person name="Remington K.A."/>
            <person name="Rieger T.T."/>
            <person name="Ritchie M.G."/>
            <person name="Robin C."/>
            <person name="Rogers Y.H."/>
            <person name="Rohde C."/>
            <person name="Rozas J."/>
            <person name="Rubenfield M.J."/>
            <person name="Ruiz A."/>
            <person name="Russo S."/>
            <person name="Salzberg S.L."/>
            <person name="Sanchez-Gracia A."/>
            <person name="Saranga D.J."/>
            <person name="Sato H."/>
            <person name="Schaeffer S.W."/>
            <person name="Schatz M.C."/>
            <person name="Schlenke T."/>
            <person name="Schwartz R."/>
            <person name="Segarra C."/>
            <person name="Singh R.S."/>
            <person name="Sirot L."/>
            <person name="Sirota M."/>
            <person name="Sisneros N.B."/>
            <person name="Smith C.D."/>
            <person name="Smith T.F."/>
            <person name="Spieth J."/>
            <person name="Stage D.E."/>
            <person name="Stark A."/>
            <person name="Stephan W."/>
            <person name="Strausberg R.L."/>
            <person name="Strempel S."/>
            <person name="Sturgill D."/>
            <person name="Sutton G."/>
            <person name="Sutton G.G."/>
            <person name="Tao W."/>
            <person name="Teichmann S."/>
            <person name="Tobari Y.N."/>
            <person name="Tomimura Y."/>
            <person name="Tsolas J.M."/>
            <person name="Valente V.L."/>
            <person name="Venter E."/>
            <person name="Venter J.C."/>
            <person name="Vicario S."/>
            <person name="Vieira F.G."/>
            <person name="Vilella A.J."/>
            <person name="Villasante A."/>
            <person name="Walenz B."/>
            <person name="Wang J."/>
            <person name="Wasserman M."/>
            <person name="Watts T."/>
            <person name="Wilson D."/>
            <person name="Wilson R.K."/>
            <person name="Wing R.A."/>
            <person name="Wolfner M.F."/>
            <person name="Wong A."/>
            <person name="Wong G.K."/>
            <person name="Wu C.I."/>
            <person name="Wu G."/>
            <person name="Yamamoto D."/>
            <person name="Yang H.P."/>
            <person name="Yang S.P."/>
            <person name="Yorke J.A."/>
            <person name="Yoshida K."/>
            <person name="Zdobnov E."/>
            <person name="Zhang P."/>
            <person name="Zhang Y."/>
            <person name="Zimin A.V."/>
            <person name="Baldwin J."/>
            <person name="Abdouelleil A."/>
            <person name="Abdulkadir J."/>
            <person name="Abebe A."/>
            <person name="Abera B."/>
            <person name="Abreu J."/>
            <person name="Acer S.C."/>
            <person name="Aftuck L."/>
            <person name="Alexander A."/>
            <person name="An P."/>
            <person name="Anderson E."/>
            <person name="Anderson S."/>
            <person name="Arachi H."/>
            <person name="Azer M."/>
            <person name="Bachantsang P."/>
            <person name="Barry A."/>
            <person name="Bayul T."/>
            <person name="Berlin A."/>
            <person name="Bessette D."/>
            <person name="Bloom T."/>
            <person name="Blye J."/>
            <person name="Boguslavskiy L."/>
            <person name="Bonnet C."/>
            <person name="Boukhgalter B."/>
            <person name="Bourzgui I."/>
            <person name="Brown A."/>
            <person name="Cahill P."/>
            <person name="Channer S."/>
            <person name="Cheshatsang Y."/>
            <person name="Chuda L."/>
            <person name="Citroen M."/>
            <person name="Collymore A."/>
            <person name="Cooke P."/>
            <person name="Costello M."/>
            <person name="D'Aco K."/>
            <person name="Daza R."/>
            <person name="De Haan G."/>
            <person name="DeGray S."/>
            <person name="DeMaso C."/>
            <person name="Dhargay N."/>
            <person name="Dooley K."/>
            <person name="Dooley E."/>
            <person name="Doricent M."/>
            <person name="Dorje P."/>
            <person name="Dorjee K."/>
            <person name="Dupes A."/>
            <person name="Elong R."/>
            <person name="Falk J."/>
            <person name="Farina A."/>
            <person name="Faro S."/>
            <person name="Ferguson D."/>
            <person name="Fisher S."/>
            <person name="Foley C.D."/>
            <person name="Franke A."/>
            <person name="Friedrich D."/>
            <person name="Gadbois L."/>
            <person name="Gearin G."/>
            <person name="Gearin C.R."/>
            <person name="Giannoukos G."/>
            <person name="Goode T."/>
            <person name="Graham J."/>
            <person name="Grandbois E."/>
            <person name="Grewal S."/>
            <person name="Gyaltsen K."/>
            <person name="Hafez N."/>
            <person name="Hagos B."/>
            <person name="Hall J."/>
            <person name="Henson C."/>
            <person name="Hollinger A."/>
            <person name="Honan T."/>
            <person name="Huard M.D."/>
            <person name="Hughes L."/>
            <person name="Hurhula B."/>
            <person name="Husby M.E."/>
            <person name="Kamat A."/>
            <person name="Kanga B."/>
            <person name="Kashin S."/>
            <person name="Khazanovich D."/>
            <person name="Kisner P."/>
            <person name="Lance K."/>
            <person name="Lara M."/>
            <person name="Lee W."/>
            <person name="Lennon N."/>
            <person name="Letendre F."/>
            <person name="LeVine R."/>
            <person name="Lipovsky A."/>
            <person name="Liu X."/>
            <person name="Liu J."/>
            <person name="Liu S."/>
            <person name="Lokyitsang T."/>
            <person name="Lokyitsang Y."/>
            <person name="Lubonja R."/>
            <person name="Lui A."/>
            <person name="MacDonald P."/>
            <person name="Magnisalis V."/>
            <person name="Maru K."/>
            <person name="Matthews C."/>
            <person name="McCusker W."/>
            <person name="McDonough S."/>
            <person name="Mehta T."/>
            <person name="Meldrim J."/>
            <person name="Meneus L."/>
            <person name="Mihai O."/>
            <person name="Mihalev A."/>
            <person name="Mihova T."/>
            <person name="Mittelman R."/>
            <person name="Mlenga V."/>
            <person name="Montmayeur A."/>
            <person name="Mulrain L."/>
            <person name="Navidi A."/>
            <person name="Naylor J."/>
            <person name="Negash T."/>
            <person name="Nguyen T."/>
            <person name="Nguyen N."/>
            <person name="Nicol R."/>
            <person name="Norbu C."/>
            <person name="Norbu N."/>
            <person name="Novod N."/>
            <person name="O'Neill B."/>
            <person name="Osman S."/>
            <person name="Markiewicz E."/>
            <person name="Oyono O.L."/>
            <person name="Patti C."/>
            <person name="Phunkhang P."/>
            <person name="Pierre F."/>
            <person name="Priest M."/>
            <person name="Raghuraman S."/>
            <person name="Rege F."/>
            <person name="Reyes R."/>
            <person name="Rise C."/>
            <person name="Rogov P."/>
            <person name="Ross K."/>
            <person name="Ryan E."/>
            <person name="Settipalli S."/>
            <person name="Shea T."/>
            <person name="Sherpa N."/>
            <person name="Shi L."/>
            <person name="Shih D."/>
            <person name="Sparrow T."/>
            <person name="Spaulding J."/>
            <person name="Stalker J."/>
            <person name="Stange-Thomann N."/>
            <person name="Stavropoulos S."/>
            <person name="Stone C."/>
            <person name="Strader C."/>
            <person name="Tesfaye S."/>
            <person name="Thomson T."/>
            <person name="Thoulutsang Y."/>
            <person name="Thoulutsang D."/>
            <person name="Topham K."/>
            <person name="Topping I."/>
            <person name="Tsamla T."/>
            <person name="Vassiliev H."/>
            <person name="Vo A."/>
            <person name="Wangchuk T."/>
            <person name="Wangdi T."/>
            <person name="Weiand M."/>
            <person name="Wilkinson J."/>
            <person name="Wilson A."/>
            <person name="Yadav S."/>
            <person name="Young G."/>
            <person name="Yu Q."/>
            <person name="Zembek L."/>
            <person name="Zhong D."/>
            <person name="Zimmer A."/>
            <person name="Zwirko Z."/>
            <person name="Jaffe D.B."/>
            <person name="Alvarez P."/>
            <person name="Brockman W."/>
            <person name="Butler J."/>
            <person name="Chin C."/>
            <person name="Gnerre S."/>
            <person name="Grabherr M."/>
            <person name="Kleber M."/>
            <person name="Mauceli E."/>
            <person name="MacCallum I."/>
        </authorList>
    </citation>
    <scope>NUCLEOTIDE SEQUENCE [LARGE SCALE GENOMIC DNA]</scope>
    <source>
        <strain evidence="2">Tai18E2 / Tucson 14021-0261.01</strain>
    </source>
</reference>
<proteinExistence type="predicted"/>
<accession>A0A0R1E2P7</accession>
<protein>
    <submittedName>
        <fullName evidence="1">Uncharacterized protein</fullName>
    </submittedName>
</protein>
<dbReference type="AlphaFoldDB" id="A0A0R1E2P7"/>
<name>A0A0R1E2P7_DROYA</name>
<sequence length="106" mass="12081">MVTNSLVHPAKPYNMETCGINVAWASGWLRLHSVNGQHFVVRANRKNWQANAKYCTQAPTFGRHLLSAFQPIFTSRLKQSPVERRNILGRHELLTLDNLIVLKAKC</sequence>
<evidence type="ECO:0000313" key="1">
    <source>
        <dbReference type="EMBL" id="KRK03516.1"/>
    </source>
</evidence>
<dbReference type="EMBL" id="CM000160">
    <property type="protein sequence ID" value="KRK03516.1"/>
    <property type="molecule type" value="Genomic_DNA"/>
</dbReference>
<gene>
    <name evidence="1" type="primary">Dyak\GE29223</name>
    <name evidence="1" type="synonym">GE29223</name>
    <name evidence="1" type="ORF">Dyak_GE29223</name>
</gene>
<dbReference type="KEGG" id="dya:Dyak_GE29223"/>
<reference evidence="1 2" key="2">
    <citation type="journal article" date="2007" name="PLoS Biol.">
        <title>Principles of genome evolution in the Drosophila melanogaster species group.</title>
        <authorList>
            <person name="Ranz J.M."/>
            <person name="Maurin D."/>
            <person name="Chan Y.S."/>
            <person name="von Grotthuss M."/>
            <person name="Hillier L.W."/>
            <person name="Roote J."/>
            <person name="Ashburner M."/>
            <person name="Bergman C.M."/>
        </authorList>
    </citation>
    <scope>NUCLEOTIDE SEQUENCE [LARGE SCALE GENOMIC DNA]</scope>
    <source>
        <strain evidence="2">Tai18E2 / Tucson 14021-0261.01</strain>
    </source>
</reference>
<dbReference type="Proteomes" id="UP000002282">
    <property type="component" value="Chromosome 3R"/>
</dbReference>
<evidence type="ECO:0000313" key="2">
    <source>
        <dbReference type="Proteomes" id="UP000002282"/>
    </source>
</evidence>
<organism evidence="1 2">
    <name type="scientific">Drosophila yakuba</name>
    <name type="common">Fruit fly</name>
    <dbReference type="NCBI Taxonomy" id="7245"/>
    <lineage>
        <taxon>Eukaryota</taxon>
        <taxon>Metazoa</taxon>
        <taxon>Ecdysozoa</taxon>
        <taxon>Arthropoda</taxon>
        <taxon>Hexapoda</taxon>
        <taxon>Insecta</taxon>
        <taxon>Pterygota</taxon>
        <taxon>Neoptera</taxon>
        <taxon>Endopterygota</taxon>
        <taxon>Diptera</taxon>
        <taxon>Brachycera</taxon>
        <taxon>Muscomorpha</taxon>
        <taxon>Ephydroidea</taxon>
        <taxon>Drosophilidae</taxon>
        <taxon>Drosophila</taxon>
        <taxon>Sophophora</taxon>
    </lineage>
</organism>